<accession>A0A226DEM6</accession>
<sequence length="184" mass="20566">MFALLILSISNSISSQDNDEGQIHKRSHGETCSHRDDCDYAKHLHCFERHCQCYSRVTHIVPATPDHFLAMEWDPERASCFSVLNSICTGTNGSQPPPKKIHAKCLPHLECVPQDDLDEGIGTCQLPFTSEEEEEIVQESPFSDHNTQSAPCSGNAAMRMTRVDRNLPLVIKLLFGTLLFITAN</sequence>
<evidence type="ECO:0000256" key="1">
    <source>
        <dbReference type="SAM" id="SignalP"/>
    </source>
</evidence>
<organism evidence="2 3">
    <name type="scientific">Folsomia candida</name>
    <name type="common">Springtail</name>
    <dbReference type="NCBI Taxonomy" id="158441"/>
    <lineage>
        <taxon>Eukaryota</taxon>
        <taxon>Metazoa</taxon>
        <taxon>Ecdysozoa</taxon>
        <taxon>Arthropoda</taxon>
        <taxon>Hexapoda</taxon>
        <taxon>Collembola</taxon>
        <taxon>Entomobryomorpha</taxon>
        <taxon>Isotomoidea</taxon>
        <taxon>Isotomidae</taxon>
        <taxon>Proisotominae</taxon>
        <taxon>Folsomia</taxon>
    </lineage>
</organism>
<feature type="chain" id="PRO_5013189131" evidence="1">
    <location>
        <begin position="16"/>
        <end position="184"/>
    </location>
</feature>
<protein>
    <submittedName>
        <fullName evidence="2">Uncharacterized protein</fullName>
    </submittedName>
</protein>
<reference evidence="2 3" key="1">
    <citation type="submission" date="2015-12" db="EMBL/GenBank/DDBJ databases">
        <title>The genome of Folsomia candida.</title>
        <authorList>
            <person name="Faddeeva A."/>
            <person name="Derks M.F."/>
            <person name="Anvar Y."/>
            <person name="Smit S."/>
            <person name="Van Straalen N."/>
            <person name="Roelofs D."/>
        </authorList>
    </citation>
    <scope>NUCLEOTIDE SEQUENCE [LARGE SCALE GENOMIC DNA]</scope>
    <source>
        <strain evidence="2 3">VU population</strain>
        <tissue evidence="2">Whole body</tissue>
    </source>
</reference>
<keyword evidence="3" id="KW-1185">Reference proteome</keyword>
<dbReference type="Proteomes" id="UP000198287">
    <property type="component" value="Unassembled WGS sequence"/>
</dbReference>
<comment type="caution">
    <text evidence="2">The sequence shown here is derived from an EMBL/GenBank/DDBJ whole genome shotgun (WGS) entry which is preliminary data.</text>
</comment>
<keyword evidence="1" id="KW-0732">Signal</keyword>
<name>A0A226DEM6_FOLCA</name>
<feature type="signal peptide" evidence="1">
    <location>
        <begin position="1"/>
        <end position="15"/>
    </location>
</feature>
<evidence type="ECO:0000313" key="3">
    <source>
        <dbReference type="Proteomes" id="UP000198287"/>
    </source>
</evidence>
<gene>
    <name evidence="2" type="ORF">Fcan01_21492</name>
</gene>
<proteinExistence type="predicted"/>
<evidence type="ECO:0000313" key="2">
    <source>
        <dbReference type="EMBL" id="OXA43590.1"/>
    </source>
</evidence>
<dbReference type="AlphaFoldDB" id="A0A226DEM6"/>
<dbReference type="EMBL" id="LNIX01000021">
    <property type="protein sequence ID" value="OXA43590.1"/>
    <property type="molecule type" value="Genomic_DNA"/>
</dbReference>